<dbReference type="InterPro" id="IPR009075">
    <property type="entry name" value="AcylCo_DH/oxidase_C"/>
</dbReference>
<keyword evidence="5" id="KW-0560">Oxidoreductase</keyword>
<keyword evidence="4" id="KW-0274">FAD</keyword>
<dbReference type="PANTHER" id="PTHR43884:SF11">
    <property type="entry name" value="VERY LONG-CHAIN SPECIFIC ACYL-COA DEHYDROGENASE, MITOCHONDRIAL"/>
    <property type="match status" value="1"/>
</dbReference>
<evidence type="ECO:0000256" key="1">
    <source>
        <dbReference type="ARBA" id="ARBA00001974"/>
    </source>
</evidence>
<comment type="similarity">
    <text evidence="2">Belongs to the acyl-CoA dehydrogenase family.</text>
</comment>
<accession>A0ABV0Y4S0</accession>
<evidence type="ECO:0000256" key="5">
    <source>
        <dbReference type="ARBA" id="ARBA00023002"/>
    </source>
</evidence>
<dbReference type="Gene3D" id="1.20.140.10">
    <property type="entry name" value="Butyryl-CoA Dehydrogenase, subunit A, domain 3"/>
    <property type="match status" value="1"/>
</dbReference>
<gene>
    <name evidence="8" type="ORF">AMECASPLE_026052</name>
</gene>
<evidence type="ECO:0000256" key="4">
    <source>
        <dbReference type="ARBA" id="ARBA00022827"/>
    </source>
</evidence>
<dbReference type="Gene3D" id="2.40.110.10">
    <property type="entry name" value="Butyryl-CoA Dehydrogenase, subunit A, domain 2"/>
    <property type="match status" value="1"/>
</dbReference>
<dbReference type="InterPro" id="IPR036250">
    <property type="entry name" value="AcylCo_DH-like_C"/>
</dbReference>
<comment type="catalytic activity">
    <reaction evidence="6">
        <text>tetracosanoyl-CoA + oxidized [electron-transfer flavoprotein] + H(+) = (2E)-tetracosenoyl-CoA + reduced [electron-transfer flavoprotein]</text>
        <dbReference type="Rhea" id="RHEA:47232"/>
        <dbReference type="Rhea" id="RHEA-COMP:10685"/>
        <dbReference type="Rhea" id="RHEA-COMP:10686"/>
        <dbReference type="ChEBI" id="CHEBI:15378"/>
        <dbReference type="ChEBI" id="CHEBI:57692"/>
        <dbReference type="ChEBI" id="CHEBI:58307"/>
        <dbReference type="ChEBI" id="CHEBI:65052"/>
        <dbReference type="ChEBI" id="CHEBI:74693"/>
    </reaction>
    <physiologicalReaction direction="left-to-right" evidence="6">
        <dbReference type="Rhea" id="RHEA:47233"/>
    </physiologicalReaction>
</comment>
<evidence type="ECO:0000313" key="9">
    <source>
        <dbReference type="Proteomes" id="UP001469553"/>
    </source>
</evidence>
<evidence type="ECO:0000259" key="7">
    <source>
        <dbReference type="Pfam" id="PF00441"/>
    </source>
</evidence>
<dbReference type="EMBL" id="JAHRIP010021434">
    <property type="protein sequence ID" value="MEQ2288749.1"/>
    <property type="molecule type" value="Genomic_DNA"/>
</dbReference>
<name>A0ABV0Y4S0_9TELE</name>
<dbReference type="PANTHER" id="PTHR43884">
    <property type="entry name" value="ACYL-COA DEHYDROGENASE"/>
    <property type="match status" value="1"/>
</dbReference>
<dbReference type="Pfam" id="PF00441">
    <property type="entry name" value="Acyl-CoA_dh_1"/>
    <property type="match status" value="1"/>
</dbReference>
<keyword evidence="9" id="KW-1185">Reference proteome</keyword>
<dbReference type="InterPro" id="IPR009100">
    <property type="entry name" value="AcylCoA_DH/oxidase_NM_dom_sf"/>
</dbReference>
<evidence type="ECO:0000256" key="3">
    <source>
        <dbReference type="ARBA" id="ARBA00022630"/>
    </source>
</evidence>
<dbReference type="SUPFAM" id="SSF56645">
    <property type="entry name" value="Acyl-CoA dehydrogenase NM domain-like"/>
    <property type="match status" value="1"/>
</dbReference>
<feature type="domain" description="Acyl-CoA dehydrogenase/oxidase C-terminal" evidence="7">
    <location>
        <begin position="61"/>
        <end position="178"/>
    </location>
</feature>
<evidence type="ECO:0000313" key="8">
    <source>
        <dbReference type="EMBL" id="MEQ2288749.1"/>
    </source>
</evidence>
<sequence length="181" mass="19400">MKDPKTGEMKDKITAFVVERGFGGVTNGPPEKKMGIKASNTAEVYFEDVRVPADCVLGEVGGGFKVAMNILNNGRFGMAAALSGTMRGVMAKAIDHAANRTQFGNKIHTYGAIQEKVARMTMLQYVTESMAYMISGNMDSGATDFQIEAAISKIFASEAAWTVTDECIQVMGGMGFMKVSV</sequence>
<organism evidence="8 9">
    <name type="scientific">Ameca splendens</name>
    <dbReference type="NCBI Taxonomy" id="208324"/>
    <lineage>
        <taxon>Eukaryota</taxon>
        <taxon>Metazoa</taxon>
        <taxon>Chordata</taxon>
        <taxon>Craniata</taxon>
        <taxon>Vertebrata</taxon>
        <taxon>Euteleostomi</taxon>
        <taxon>Actinopterygii</taxon>
        <taxon>Neopterygii</taxon>
        <taxon>Teleostei</taxon>
        <taxon>Neoteleostei</taxon>
        <taxon>Acanthomorphata</taxon>
        <taxon>Ovalentaria</taxon>
        <taxon>Atherinomorphae</taxon>
        <taxon>Cyprinodontiformes</taxon>
        <taxon>Goodeidae</taxon>
        <taxon>Ameca</taxon>
    </lineage>
</organism>
<evidence type="ECO:0000256" key="2">
    <source>
        <dbReference type="ARBA" id="ARBA00009347"/>
    </source>
</evidence>
<proteinExistence type="inferred from homology"/>
<protein>
    <recommendedName>
        <fullName evidence="7">Acyl-CoA dehydrogenase/oxidase C-terminal domain-containing protein</fullName>
    </recommendedName>
</protein>
<evidence type="ECO:0000256" key="6">
    <source>
        <dbReference type="ARBA" id="ARBA00048086"/>
    </source>
</evidence>
<comment type="caution">
    <text evidence="8">The sequence shown here is derived from an EMBL/GenBank/DDBJ whole genome shotgun (WGS) entry which is preliminary data.</text>
</comment>
<dbReference type="InterPro" id="IPR046373">
    <property type="entry name" value="Acyl-CoA_Oxase/DH_mid-dom_sf"/>
</dbReference>
<dbReference type="Proteomes" id="UP001469553">
    <property type="component" value="Unassembled WGS sequence"/>
</dbReference>
<dbReference type="SUPFAM" id="SSF47203">
    <property type="entry name" value="Acyl-CoA dehydrogenase C-terminal domain-like"/>
    <property type="match status" value="1"/>
</dbReference>
<comment type="cofactor">
    <cofactor evidence="1">
        <name>FAD</name>
        <dbReference type="ChEBI" id="CHEBI:57692"/>
    </cofactor>
</comment>
<keyword evidence="3" id="KW-0285">Flavoprotein</keyword>
<reference evidence="8 9" key="1">
    <citation type="submission" date="2021-06" db="EMBL/GenBank/DDBJ databases">
        <authorList>
            <person name="Palmer J.M."/>
        </authorList>
    </citation>
    <scope>NUCLEOTIDE SEQUENCE [LARGE SCALE GENOMIC DNA]</scope>
    <source>
        <strain evidence="8 9">AS_MEX2019</strain>
        <tissue evidence="8">Muscle</tissue>
    </source>
</reference>